<dbReference type="EMBL" id="JAOQKJ010000012">
    <property type="protein sequence ID" value="MCU6745463.1"/>
    <property type="molecule type" value="Genomic_DNA"/>
</dbReference>
<feature type="signal peptide" evidence="7">
    <location>
        <begin position="1"/>
        <end position="28"/>
    </location>
</feature>
<sequence length="455" mass="50140">MGVRGKKLTALLGVAVMTASLLSGCGSASENSESTADTQTAQENAAATENQENTGDTVTISMWGWDEGTITNVAKEFNKEYPNIQIEYIPVSGGSDYTQKVQTSVASGMELPDILWQDYKQRGVLYEMDIWEDLSADPYNYDTEKMFPYCVQSTCTRDGKIVGVEWFMNATGLSYKKDLCEKWIGTADSAELEKMIQSWDDFIEIGKKVKEDSNGTVYMFSSAEDAMAMISGNFYESAPSVIDENNKLDLEGTYGESLAILKKMIDAGIVNNLSQNSAAANASYADENNIFYCGATWSPHYSIEPNDPNSADRWGLMVSPGVAFNLGGTAMGITNTSQHKEEAWTFIHWLTQTENGAYACRDSSSYLTNLMSIYETDDYLDYTISCYGDIKAGKVWADDISPYIEGAQVSQYDALLDEVGHAVCEAMIKDPSLTVEDALGQMEEQIKAKAPELYE</sequence>
<dbReference type="SUPFAM" id="SSF53850">
    <property type="entry name" value="Periplasmic binding protein-like II"/>
    <property type="match status" value="1"/>
</dbReference>
<evidence type="ECO:0000256" key="1">
    <source>
        <dbReference type="ARBA" id="ARBA00022475"/>
    </source>
</evidence>
<evidence type="ECO:0000256" key="4">
    <source>
        <dbReference type="ARBA" id="ARBA00023139"/>
    </source>
</evidence>
<keyword evidence="5" id="KW-0449">Lipoprotein</keyword>
<gene>
    <name evidence="8" type="ORF">OCV77_13370</name>
</gene>
<organism evidence="8 9">
    <name type="scientific">Suilimivivens aceti</name>
    <dbReference type="NCBI Taxonomy" id="2981774"/>
    <lineage>
        <taxon>Bacteria</taxon>
        <taxon>Bacillati</taxon>
        <taxon>Bacillota</taxon>
        <taxon>Clostridia</taxon>
        <taxon>Lachnospirales</taxon>
        <taxon>Lachnospiraceae</taxon>
        <taxon>Suilimivivens</taxon>
    </lineage>
</organism>
<evidence type="ECO:0000256" key="6">
    <source>
        <dbReference type="SAM" id="MobiDB-lite"/>
    </source>
</evidence>
<keyword evidence="1" id="KW-1003">Cell membrane</keyword>
<evidence type="ECO:0000256" key="3">
    <source>
        <dbReference type="ARBA" id="ARBA00023136"/>
    </source>
</evidence>
<accession>A0ABT2T5D2</accession>
<feature type="region of interest" description="Disordered" evidence="6">
    <location>
        <begin position="26"/>
        <end position="53"/>
    </location>
</feature>
<evidence type="ECO:0000256" key="5">
    <source>
        <dbReference type="ARBA" id="ARBA00023288"/>
    </source>
</evidence>
<protein>
    <submittedName>
        <fullName evidence="8">Extracellular solute-binding protein</fullName>
    </submittedName>
</protein>
<evidence type="ECO:0000256" key="2">
    <source>
        <dbReference type="ARBA" id="ARBA00022729"/>
    </source>
</evidence>
<evidence type="ECO:0000256" key="7">
    <source>
        <dbReference type="SAM" id="SignalP"/>
    </source>
</evidence>
<keyword evidence="3" id="KW-0472">Membrane</keyword>
<dbReference type="PANTHER" id="PTHR43649:SF33">
    <property type="entry name" value="POLYGALACTURONAN_RHAMNOGALACTURONAN-BINDING PROTEIN YTCQ"/>
    <property type="match status" value="1"/>
</dbReference>
<feature type="chain" id="PRO_5046625096" evidence="7">
    <location>
        <begin position="29"/>
        <end position="455"/>
    </location>
</feature>
<dbReference type="InterPro" id="IPR006059">
    <property type="entry name" value="SBP"/>
</dbReference>
<feature type="compositionally biased region" description="Low complexity" evidence="6">
    <location>
        <begin position="35"/>
        <end position="53"/>
    </location>
</feature>
<evidence type="ECO:0000313" key="8">
    <source>
        <dbReference type="EMBL" id="MCU6745463.1"/>
    </source>
</evidence>
<dbReference type="InterPro" id="IPR050490">
    <property type="entry name" value="Bact_solute-bd_prot1"/>
</dbReference>
<keyword evidence="9" id="KW-1185">Reference proteome</keyword>
<proteinExistence type="predicted"/>
<dbReference type="PANTHER" id="PTHR43649">
    <property type="entry name" value="ARABINOSE-BINDING PROTEIN-RELATED"/>
    <property type="match status" value="1"/>
</dbReference>
<comment type="caution">
    <text evidence="8">The sequence shown here is derived from an EMBL/GenBank/DDBJ whole genome shotgun (WGS) entry which is preliminary data.</text>
</comment>
<reference evidence="8 9" key="1">
    <citation type="journal article" date="2021" name="ISME Commun">
        <title>Automated analysis of genomic sequences facilitates high-throughput and comprehensive description of bacteria.</title>
        <authorList>
            <person name="Hitch T.C.A."/>
        </authorList>
    </citation>
    <scope>NUCLEOTIDE SEQUENCE [LARGE SCALE GENOMIC DNA]</scope>
    <source>
        <strain evidence="8 9">Sanger_18</strain>
    </source>
</reference>
<dbReference type="Proteomes" id="UP001652432">
    <property type="component" value="Unassembled WGS sequence"/>
</dbReference>
<dbReference type="Gene3D" id="3.40.190.10">
    <property type="entry name" value="Periplasmic binding protein-like II"/>
    <property type="match status" value="1"/>
</dbReference>
<dbReference type="RefSeq" id="WP_262575507.1">
    <property type="nucleotide sequence ID" value="NZ_JAOQKJ010000012.1"/>
</dbReference>
<keyword evidence="2 7" id="KW-0732">Signal</keyword>
<evidence type="ECO:0000313" key="9">
    <source>
        <dbReference type="Proteomes" id="UP001652432"/>
    </source>
</evidence>
<name>A0ABT2T5D2_9FIRM</name>
<keyword evidence="4" id="KW-0564">Palmitate</keyword>
<dbReference type="Pfam" id="PF13416">
    <property type="entry name" value="SBP_bac_8"/>
    <property type="match status" value="1"/>
</dbReference>
<dbReference type="PROSITE" id="PS51257">
    <property type="entry name" value="PROKAR_LIPOPROTEIN"/>
    <property type="match status" value="1"/>
</dbReference>